<dbReference type="Proteomes" id="UP001489004">
    <property type="component" value="Unassembled WGS sequence"/>
</dbReference>
<dbReference type="InterPro" id="IPR001929">
    <property type="entry name" value="Germin"/>
</dbReference>
<evidence type="ECO:0000256" key="7">
    <source>
        <dbReference type="PIRSR" id="PIRSR601929-1"/>
    </source>
</evidence>
<feature type="domain" description="Cupin type-1" evidence="11">
    <location>
        <begin position="12"/>
        <end position="162"/>
    </location>
</feature>
<gene>
    <name evidence="12" type="ORF">WJX72_008010</name>
</gene>
<feature type="binding site" evidence="8">
    <location>
        <position position="70"/>
    </location>
    <ligand>
        <name>Mn(2+)</name>
        <dbReference type="ChEBI" id="CHEBI:29035"/>
    </ligand>
</feature>
<feature type="binding site" evidence="7">
    <location>
        <position position="60"/>
    </location>
    <ligand>
        <name>oxalate</name>
        <dbReference type="ChEBI" id="CHEBI:30623"/>
    </ligand>
</feature>
<dbReference type="PRINTS" id="PR00325">
    <property type="entry name" value="GERMIN"/>
</dbReference>
<dbReference type="InterPro" id="IPR014710">
    <property type="entry name" value="RmlC-like_jellyroll"/>
</dbReference>
<evidence type="ECO:0000256" key="3">
    <source>
        <dbReference type="ARBA" id="ARBA00022523"/>
    </source>
</evidence>
<feature type="binding site" evidence="7">
    <location>
        <position position="65"/>
    </location>
    <ligand>
        <name>oxalate</name>
        <dbReference type="ChEBI" id="CHEBI:30623"/>
    </ligand>
</feature>
<sequence>MRRQSEYTGIVYNFNTGHPAETTPNGNIQQNQVGNNPFLSTLPGDGNGQTLVTMGPCAGNTPHTHPRGSEISFLLYGQISFGMVEENANGNQLIIRNMTQNTTFHVPQGVLHFSHNLDCKPAAFLANFATKDPGTQTMWNSLLQVPTAALNAATGLSEVNIEQLKSLPLVIAPGTGGEECMKRCGLDFQKSNNFTTVPAPNTLI</sequence>
<dbReference type="AlphaFoldDB" id="A0AAW1PGU4"/>
<evidence type="ECO:0000313" key="13">
    <source>
        <dbReference type="Proteomes" id="UP001489004"/>
    </source>
</evidence>
<evidence type="ECO:0000256" key="6">
    <source>
        <dbReference type="ARBA" id="ARBA00023211"/>
    </source>
</evidence>
<protein>
    <recommendedName>
        <fullName evidence="9">Germin-like protein</fullName>
    </recommendedName>
</protein>
<dbReference type="InterPro" id="IPR006045">
    <property type="entry name" value="Cupin_1"/>
</dbReference>
<evidence type="ECO:0000256" key="2">
    <source>
        <dbReference type="ARBA" id="ARBA00007456"/>
    </source>
</evidence>
<evidence type="ECO:0000256" key="5">
    <source>
        <dbReference type="ARBA" id="ARBA00022723"/>
    </source>
</evidence>
<feature type="binding site" evidence="7">
    <location>
        <position position="70"/>
    </location>
    <ligand>
        <name>oxalate</name>
        <dbReference type="ChEBI" id="CHEBI:30623"/>
    </ligand>
</feature>
<dbReference type="InterPro" id="IPR011051">
    <property type="entry name" value="RmlC_Cupin_sf"/>
</dbReference>
<evidence type="ECO:0000256" key="1">
    <source>
        <dbReference type="ARBA" id="ARBA00004271"/>
    </source>
</evidence>
<dbReference type="GO" id="GO:0048046">
    <property type="term" value="C:apoplast"/>
    <property type="evidence" value="ECO:0007669"/>
    <property type="project" value="UniProtKB-SubCell"/>
</dbReference>
<evidence type="ECO:0000259" key="11">
    <source>
        <dbReference type="SMART" id="SM00835"/>
    </source>
</evidence>
<dbReference type="Pfam" id="PF00190">
    <property type="entry name" value="Cupin_1"/>
    <property type="match status" value="1"/>
</dbReference>
<evidence type="ECO:0000256" key="8">
    <source>
        <dbReference type="PIRSR" id="PIRSR601929-2"/>
    </source>
</evidence>
<comment type="similarity">
    <text evidence="2 9">Belongs to the germin family.</text>
</comment>
<dbReference type="EMBL" id="JALJOR010000011">
    <property type="protein sequence ID" value="KAK9809020.1"/>
    <property type="molecule type" value="Genomic_DNA"/>
</dbReference>
<keyword evidence="13" id="KW-1185">Reference proteome</keyword>
<name>A0AAW1PGU4_9CHLO</name>
<reference evidence="12 13" key="1">
    <citation type="journal article" date="2024" name="Nat. Commun.">
        <title>Phylogenomics reveals the evolutionary origins of lichenization in chlorophyte algae.</title>
        <authorList>
            <person name="Puginier C."/>
            <person name="Libourel C."/>
            <person name="Otte J."/>
            <person name="Skaloud P."/>
            <person name="Haon M."/>
            <person name="Grisel S."/>
            <person name="Petersen M."/>
            <person name="Berrin J.G."/>
            <person name="Delaux P.M."/>
            <person name="Dal Grande F."/>
            <person name="Keller J."/>
        </authorList>
    </citation>
    <scope>NUCLEOTIDE SEQUENCE [LARGE SCALE GENOMIC DNA]</scope>
    <source>
        <strain evidence="12 13">SAG 2043</strain>
    </source>
</reference>
<dbReference type="SMART" id="SM00835">
    <property type="entry name" value="Cupin_1"/>
    <property type="match status" value="1"/>
</dbReference>
<comment type="subcellular location">
    <subcellularLocation>
        <location evidence="1 9">Secreted</location>
        <location evidence="1 9">Extracellular space</location>
        <location evidence="1 9">Apoplast</location>
    </subcellularLocation>
</comment>
<evidence type="ECO:0000256" key="4">
    <source>
        <dbReference type="ARBA" id="ARBA00022525"/>
    </source>
</evidence>
<feature type="binding site" evidence="8">
    <location>
        <position position="65"/>
    </location>
    <ligand>
        <name>Mn(2+)</name>
        <dbReference type="ChEBI" id="CHEBI:29035"/>
    </ligand>
</feature>
<dbReference type="GO" id="GO:0030145">
    <property type="term" value="F:manganese ion binding"/>
    <property type="evidence" value="ECO:0007669"/>
    <property type="project" value="UniProtKB-UniRule"/>
</dbReference>
<keyword evidence="6 7" id="KW-0464">Manganese</keyword>
<dbReference type="SUPFAM" id="SSF51182">
    <property type="entry name" value="RmlC-like cupins"/>
    <property type="match status" value="1"/>
</dbReference>
<evidence type="ECO:0000313" key="12">
    <source>
        <dbReference type="EMBL" id="KAK9809020.1"/>
    </source>
</evidence>
<dbReference type="Gene3D" id="2.60.120.10">
    <property type="entry name" value="Jelly Rolls"/>
    <property type="match status" value="1"/>
</dbReference>
<keyword evidence="3 9" id="KW-0052">Apoplast</keyword>
<organism evidence="12 13">
    <name type="scientific">[Myrmecia] bisecta</name>
    <dbReference type="NCBI Taxonomy" id="41462"/>
    <lineage>
        <taxon>Eukaryota</taxon>
        <taxon>Viridiplantae</taxon>
        <taxon>Chlorophyta</taxon>
        <taxon>core chlorophytes</taxon>
        <taxon>Trebouxiophyceae</taxon>
        <taxon>Trebouxiales</taxon>
        <taxon>Trebouxiaceae</taxon>
        <taxon>Myrmecia</taxon>
    </lineage>
</organism>
<dbReference type="PANTHER" id="PTHR31238">
    <property type="entry name" value="GERMIN-LIKE PROTEIN SUBFAMILY 3 MEMBER 3"/>
    <property type="match status" value="1"/>
</dbReference>
<evidence type="ECO:0000256" key="9">
    <source>
        <dbReference type="RuleBase" id="RU366015"/>
    </source>
</evidence>
<accession>A0AAW1PGU4</accession>
<keyword evidence="4 9" id="KW-0964">Secreted</keyword>
<evidence type="ECO:0000256" key="10">
    <source>
        <dbReference type="SAM" id="MobiDB-lite"/>
    </source>
</evidence>
<feature type="compositionally biased region" description="Low complexity" evidence="10">
    <location>
        <begin position="25"/>
        <end position="36"/>
    </location>
</feature>
<proteinExistence type="inferred from homology"/>
<comment type="caution">
    <text evidence="12">The sequence shown here is derived from an EMBL/GenBank/DDBJ whole genome shotgun (WGS) entry which is preliminary data.</text>
</comment>
<feature type="region of interest" description="Disordered" evidence="10">
    <location>
        <begin position="16"/>
        <end position="46"/>
    </location>
</feature>
<keyword evidence="5 7" id="KW-0479">Metal-binding</keyword>
<feature type="binding site" evidence="8">
    <location>
        <position position="112"/>
    </location>
    <ligand>
        <name>Mn(2+)</name>
        <dbReference type="ChEBI" id="CHEBI:29035"/>
    </ligand>
</feature>
<feature type="binding site" evidence="8">
    <location>
        <position position="63"/>
    </location>
    <ligand>
        <name>Mn(2+)</name>
        <dbReference type="ChEBI" id="CHEBI:29035"/>
    </ligand>
</feature>